<name>A0A8X7YRF0_POPTO</name>
<reference evidence="5" key="1">
    <citation type="journal article" date="2020" name="bioRxiv">
        <title>Hybrid origin of Populus tomentosa Carr. identified through genome sequencing and phylogenomic analysis.</title>
        <authorList>
            <person name="An X."/>
            <person name="Gao K."/>
            <person name="Chen Z."/>
            <person name="Li J."/>
            <person name="Yang X."/>
            <person name="Yang X."/>
            <person name="Zhou J."/>
            <person name="Guo T."/>
            <person name="Zhao T."/>
            <person name="Huang S."/>
            <person name="Miao D."/>
            <person name="Khan W.U."/>
            <person name="Rao P."/>
            <person name="Ye M."/>
            <person name="Lei B."/>
            <person name="Liao W."/>
            <person name="Wang J."/>
            <person name="Ji L."/>
            <person name="Li Y."/>
            <person name="Guo B."/>
            <person name="Mustafa N.S."/>
            <person name="Li S."/>
            <person name="Yun Q."/>
            <person name="Keller S.R."/>
            <person name="Mao J."/>
            <person name="Zhang R."/>
            <person name="Strauss S.H."/>
        </authorList>
    </citation>
    <scope>NUCLEOTIDE SEQUENCE</scope>
    <source>
        <strain evidence="5">GM15</strain>
        <tissue evidence="5">Leaf</tissue>
    </source>
</reference>
<feature type="chain" id="PRO_5036451914" description="Stigma-specific Stig1 family protein" evidence="4">
    <location>
        <begin position="23"/>
        <end position="305"/>
    </location>
</feature>
<evidence type="ECO:0000256" key="3">
    <source>
        <dbReference type="SAM" id="MobiDB-lite"/>
    </source>
</evidence>
<sequence>MKFLKLLFLLAMLISFSAITLSATPTEDVSFPDFDFEDKENSDHLPTESQETTSSLRGTNRFLAQTRAYMTCDKNPRVCEVQGSAGPDCCKKMCVNQMTDWFNCGKCGKKCRYTEICCEGQCVNPMYSKNHCGGCNNECKKGSVCQVYNTQNMKFLKLLFLLAMLISFSAITLSATPTEDVSFPDFDFEDKENSDHHQTESQETTSSLRGTNRVLAQTRAFMTCDKNPRVCRVQGSAGPDCCKKMCVNQMTDWFNCGKCGKKCKYTEICCKGKCVNPMYNKNHCGGCNNKCKKGSACQYGMCSYA</sequence>
<dbReference type="InterPro" id="IPR006969">
    <property type="entry name" value="Stig-like"/>
</dbReference>
<dbReference type="AlphaFoldDB" id="A0A8X7YRF0"/>
<keyword evidence="2 4" id="KW-0732">Signal</keyword>
<dbReference type="EMBL" id="JAAWWB010000021">
    <property type="protein sequence ID" value="KAG6755771.1"/>
    <property type="molecule type" value="Genomic_DNA"/>
</dbReference>
<protein>
    <recommendedName>
        <fullName evidence="7">Stigma-specific Stig1 family protein</fullName>
    </recommendedName>
</protein>
<proteinExistence type="inferred from homology"/>
<evidence type="ECO:0000313" key="6">
    <source>
        <dbReference type="Proteomes" id="UP000886885"/>
    </source>
</evidence>
<organism evidence="5 6">
    <name type="scientific">Populus tomentosa</name>
    <name type="common">Chinese white poplar</name>
    <dbReference type="NCBI Taxonomy" id="118781"/>
    <lineage>
        <taxon>Eukaryota</taxon>
        <taxon>Viridiplantae</taxon>
        <taxon>Streptophyta</taxon>
        <taxon>Embryophyta</taxon>
        <taxon>Tracheophyta</taxon>
        <taxon>Spermatophyta</taxon>
        <taxon>Magnoliopsida</taxon>
        <taxon>eudicotyledons</taxon>
        <taxon>Gunneridae</taxon>
        <taxon>Pentapetalae</taxon>
        <taxon>rosids</taxon>
        <taxon>fabids</taxon>
        <taxon>Malpighiales</taxon>
        <taxon>Salicaceae</taxon>
        <taxon>Saliceae</taxon>
        <taxon>Populus</taxon>
    </lineage>
</organism>
<keyword evidence="6" id="KW-1185">Reference proteome</keyword>
<gene>
    <name evidence="5" type="ORF">POTOM_039176</name>
</gene>
<dbReference type="PANTHER" id="PTHR33227">
    <property type="entry name" value="STIGMA-SPECIFIC STIG1-LIKE PROTEIN 3"/>
    <property type="match status" value="1"/>
</dbReference>
<dbReference type="Pfam" id="PF04885">
    <property type="entry name" value="Stig1"/>
    <property type="match status" value="2"/>
</dbReference>
<evidence type="ECO:0008006" key="7">
    <source>
        <dbReference type="Google" id="ProtNLM"/>
    </source>
</evidence>
<feature type="signal peptide" evidence="4">
    <location>
        <begin position="1"/>
        <end position="22"/>
    </location>
</feature>
<comment type="similarity">
    <text evidence="1">Belongs to the STIG1 family.</text>
</comment>
<evidence type="ECO:0000313" key="5">
    <source>
        <dbReference type="EMBL" id="KAG6755771.1"/>
    </source>
</evidence>
<evidence type="ECO:0000256" key="1">
    <source>
        <dbReference type="ARBA" id="ARBA00006010"/>
    </source>
</evidence>
<feature type="compositionally biased region" description="Basic and acidic residues" evidence="3">
    <location>
        <begin position="191"/>
        <end position="200"/>
    </location>
</feature>
<evidence type="ECO:0000256" key="4">
    <source>
        <dbReference type="SAM" id="SignalP"/>
    </source>
</evidence>
<accession>A0A8X7YRF0</accession>
<evidence type="ECO:0000256" key="2">
    <source>
        <dbReference type="ARBA" id="ARBA00022729"/>
    </source>
</evidence>
<comment type="caution">
    <text evidence="5">The sequence shown here is derived from an EMBL/GenBank/DDBJ whole genome shotgun (WGS) entry which is preliminary data.</text>
</comment>
<dbReference type="Proteomes" id="UP000886885">
    <property type="component" value="Chromosome 11A"/>
</dbReference>
<dbReference type="PANTHER" id="PTHR33227:SF21">
    <property type="entry name" value="F12F1.21 PROTEIN"/>
    <property type="match status" value="1"/>
</dbReference>
<dbReference type="OrthoDB" id="5421723at2759"/>
<feature type="region of interest" description="Disordered" evidence="3">
    <location>
        <begin position="190"/>
        <end position="209"/>
    </location>
</feature>